<evidence type="ECO:0000259" key="3">
    <source>
        <dbReference type="PROSITE" id="PS50103"/>
    </source>
</evidence>
<proteinExistence type="predicted"/>
<evidence type="ECO:0000256" key="2">
    <source>
        <dbReference type="SAM" id="MobiDB-lite"/>
    </source>
</evidence>
<dbReference type="Proteomes" id="UP001189429">
    <property type="component" value="Unassembled WGS sequence"/>
</dbReference>
<feature type="domain" description="C3H1-type" evidence="3">
    <location>
        <begin position="294"/>
        <end position="321"/>
    </location>
</feature>
<keyword evidence="1" id="KW-0863">Zinc-finger</keyword>
<feature type="compositionally biased region" description="Polar residues" evidence="2">
    <location>
        <begin position="243"/>
        <end position="253"/>
    </location>
</feature>
<comment type="caution">
    <text evidence="4">The sequence shown here is derived from an EMBL/GenBank/DDBJ whole genome shotgun (WGS) entry which is preliminary data.</text>
</comment>
<feature type="compositionally biased region" description="Low complexity" evidence="2">
    <location>
        <begin position="260"/>
        <end position="280"/>
    </location>
</feature>
<organism evidence="4 5">
    <name type="scientific">Prorocentrum cordatum</name>
    <dbReference type="NCBI Taxonomy" id="2364126"/>
    <lineage>
        <taxon>Eukaryota</taxon>
        <taxon>Sar</taxon>
        <taxon>Alveolata</taxon>
        <taxon>Dinophyceae</taxon>
        <taxon>Prorocentrales</taxon>
        <taxon>Prorocentraceae</taxon>
        <taxon>Prorocentrum</taxon>
    </lineage>
</organism>
<evidence type="ECO:0000256" key="1">
    <source>
        <dbReference type="PROSITE-ProRule" id="PRU00723"/>
    </source>
</evidence>
<keyword evidence="1" id="KW-0862">Zinc</keyword>
<keyword evidence="1" id="KW-0479">Metal-binding</keyword>
<evidence type="ECO:0000313" key="4">
    <source>
        <dbReference type="EMBL" id="CAK0856390.1"/>
    </source>
</evidence>
<evidence type="ECO:0000313" key="5">
    <source>
        <dbReference type="Proteomes" id="UP001189429"/>
    </source>
</evidence>
<feature type="region of interest" description="Disordered" evidence="2">
    <location>
        <begin position="237"/>
        <end position="289"/>
    </location>
</feature>
<dbReference type="PROSITE" id="PS50103">
    <property type="entry name" value="ZF_C3H1"/>
    <property type="match status" value="1"/>
</dbReference>
<name>A0ABN9UAM1_9DINO</name>
<dbReference type="EMBL" id="CAUYUJ010015629">
    <property type="protein sequence ID" value="CAK0856390.1"/>
    <property type="molecule type" value="Genomic_DNA"/>
</dbReference>
<protein>
    <recommendedName>
        <fullName evidence="3">C3H1-type domain-containing protein</fullName>
    </recommendedName>
</protein>
<sequence length="453" mass="49194">MEEAYASNSRDTMRNSLEKLCLSEAAEAIAHIPEQLSSVVQNKAKSLAENVKTDLNLVQTAIHRSGGDEDIVEFSIGQLKKIPEIVRSSFDSKLVAMEEVIRLKLSTIIQMVKSNTPESREMYHRVVRELWTIPEKLDQITGEAVDQAVQESKREAIRHCDHVLSILPHDAGVSRRALTDAKLHIVEAVNDMHSETMRSLRRTTTANVKHAVAHVDDPREVPATTLTACVRVREHADPLPQTDGPSTSQSSHSAAGIEDPSAPAGEEAPAAPAGLHASARGARHNNAGSMGHPEMCVRPCLYFLRGECANGGGCKFCHCEHPVRPVHLGRRHRKTLGAATTAECFGILLPIIETKMTMLSLATDTLKAYASQQCAPPDQAAAGSQLKPRELRTLERALGALSMRVLIDALQRKVGAQASREKSLVDALLLELRGAGFLVDTGEGAQEEAQEDA</sequence>
<gene>
    <name evidence="4" type="ORF">PCOR1329_LOCUS46788</name>
</gene>
<reference evidence="4" key="1">
    <citation type="submission" date="2023-10" db="EMBL/GenBank/DDBJ databases">
        <authorList>
            <person name="Chen Y."/>
            <person name="Shah S."/>
            <person name="Dougan E. K."/>
            <person name="Thang M."/>
            <person name="Chan C."/>
        </authorList>
    </citation>
    <scope>NUCLEOTIDE SEQUENCE [LARGE SCALE GENOMIC DNA]</scope>
</reference>
<feature type="zinc finger region" description="C3H1-type" evidence="1">
    <location>
        <begin position="294"/>
        <end position="321"/>
    </location>
</feature>
<accession>A0ABN9UAM1</accession>
<dbReference type="InterPro" id="IPR000571">
    <property type="entry name" value="Znf_CCCH"/>
</dbReference>
<keyword evidence="5" id="KW-1185">Reference proteome</keyword>